<proteinExistence type="inferred from homology"/>
<dbReference type="NCBIfam" id="TIGR03914">
    <property type="entry name" value="UDG_fam_dom"/>
    <property type="match status" value="1"/>
</dbReference>
<evidence type="ECO:0000313" key="12">
    <source>
        <dbReference type="Proteomes" id="UP000199515"/>
    </source>
</evidence>
<dbReference type="GO" id="GO:0046872">
    <property type="term" value="F:metal ion binding"/>
    <property type="evidence" value="ECO:0007669"/>
    <property type="project" value="UniProtKB-KW"/>
</dbReference>
<dbReference type="SUPFAM" id="SSF52141">
    <property type="entry name" value="Uracil-DNA glycosylase-like"/>
    <property type="match status" value="1"/>
</dbReference>
<keyword evidence="8" id="KW-0411">Iron-sulfur</keyword>
<dbReference type="AlphaFoldDB" id="A0A1H3RGV3"/>
<evidence type="ECO:0000256" key="7">
    <source>
        <dbReference type="ARBA" id="ARBA00023004"/>
    </source>
</evidence>
<dbReference type="CDD" id="cd10030">
    <property type="entry name" value="UDG-F4_TTUDGA_SPO1dp_like"/>
    <property type="match status" value="1"/>
</dbReference>
<evidence type="ECO:0000256" key="1">
    <source>
        <dbReference type="ARBA" id="ARBA00006521"/>
    </source>
</evidence>
<accession>A0A1H3RGV3</accession>
<organism evidence="11 12">
    <name type="scientific">Amycolatopsis xylanica</name>
    <dbReference type="NCBI Taxonomy" id="589385"/>
    <lineage>
        <taxon>Bacteria</taxon>
        <taxon>Bacillati</taxon>
        <taxon>Actinomycetota</taxon>
        <taxon>Actinomycetes</taxon>
        <taxon>Pseudonocardiales</taxon>
        <taxon>Pseudonocardiaceae</taxon>
        <taxon>Amycolatopsis</taxon>
    </lineage>
</organism>
<dbReference type="STRING" id="589385.SAMN05421504_11181"/>
<dbReference type="PANTHER" id="PTHR33693:SF9">
    <property type="entry name" value="TYPE-4 URACIL-DNA GLYCOSYLASE"/>
    <property type="match status" value="1"/>
</dbReference>
<name>A0A1H3RGV3_9PSEU</name>
<evidence type="ECO:0000256" key="5">
    <source>
        <dbReference type="ARBA" id="ARBA00022763"/>
    </source>
</evidence>
<dbReference type="GO" id="GO:0006281">
    <property type="term" value="P:DNA repair"/>
    <property type="evidence" value="ECO:0007669"/>
    <property type="project" value="UniProtKB-KW"/>
</dbReference>
<evidence type="ECO:0000256" key="6">
    <source>
        <dbReference type="ARBA" id="ARBA00022801"/>
    </source>
</evidence>
<evidence type="ECO:0000256" key="2">
    <source>
        <dbReference type="ARBA" id="ARBA00019403"/>
    </source>
</evidence>
<dbReference type="EMBL" id="FNON01000011">
    <property type="protein sequence ID" value="SDZ24917.1"/>
    <property type="molecule type" value="Genomic_DNA"/>
</dbReference>
<evidence type="ECO:0000313" key="11">
    <source>
        <dbReference type="EMBL" id="SDZ24917.1"/>
    </source>
</evidence>
<keyword evidence="6" id="KW-0378">Hydrolase</keyword>
<evidence type="ECO:0000259" key="10">
    <source>
        <dbReference type="SMART" id="SM00986"/>
    </source>
</evidence>
<dbReference type="InterPro" id="IPR051536">
    <property type="entry name" value="UDG_Type-4/5"/>
</dbReference>
<sequence>MADAGDFLPDTRSLDALRAAASGCRGCDLYRDATQVVFGEGARSAQVMLVGEQPGDKEDLAGEPFVGPAGRLLDKALEESGIGRTGVYVTNAVKHFKFTERGKRRIHQKPSRTEVVSCRPWLAAELDAVHPELVVLLGATAAQALLGTGFKVTQRRGEVVDLPAEFTGTHAVATVHPSSVLRAPDRDEAYDAFLSDLKSARSALSRSSA</sequence>
<evidence type="ECO:0000256" key="3">
    <source>
        <dbReference type="ARBA" id="ARBA00022485"/>
    </source>
</evidence>
<protein>
    <recommendedName>
        <fullName evidence="2">Type-4 uracil-DNA glycosylase</fullName>
    </recommendedName>
</protein>
<keyword evidence="4" id="KW-0479">Metal-binding</keyword>
<dbReference type="InterPro" id="IPR005273">
    <property type="entry name" value="Ura-DNA_glyco_family4"/>
</dbReference>
<keyword evidence="3" id="KW-0004">4Fe-4S</keyword>
<evidence type="ECO:0000256" key="9">
    <source>
        <dbReference type="ARBA" id="ARBA00023204"/>
    </source>
</evidence>
<dbReference type="GO" id="GO:0051539">
    <property type="term" value="F:4 iron, 4 sulfur cluster binding"/>
    <property type="evidence" value="ECO:0007669"/>
    <property type="project" value="UniProtKB-KW"/>
</dbReference>
<dbReference type="Gene3D" id="3.40.470.10">
    <property type="entry name" value="Uracil-DNA glycosylase-like domain"/>
    <property type="match status" value="1"/>
</dbReference>
<keyword evidence="5" id="KW-0227">DNA damage</keyword>
<reference evidence="11 12" key="1">
    <citation type="submission" date="2016-10" db="EMBL/GenBank/DDBJ databases">
        <authorList>
            <person name="de Groot N.N."/>
        </authorList>
    </citation>
    <scope>NUCLEOTIDE SEQUENCE [LARGE SCALE GENOMIC DNA]</scope>
    <source>
        <strain evidence="11 12">CPCC 202699</strain>
    </source>
</reference>
<dbReference type="Pfam" id="PF03167">
    <property type="entry name" value="UDG"/>
    <property type="match status" value="1"/>
</dbReference>
<dbReference type="NCBIfam" id="TIGR00758">
    <property type="entry name" value="UDG_fam4"/>
    <property type="match status" value="1"/>
</dbReference>
<dbReference type="InterPro" id="IPR005122">
    <property type="entry name" value="Uracil-DNA_glycosylase-like"/>
</dbReference>
<keyword evidence="7" id="KW-0408">Iron</keyword>
<evidence type="ECO:0000256" key="8">
    <source>
        <dbReference type="ARBA" id="ARBA00023014"/>
    </source>
</evidence>
<dbReference type="GO" id="GO:0097506">
    <property type="term" value="F:deaminated base DNA N-glycosylase activity"/>
    <property type="evidence" value="ECO:0007669"/>
    <property type="project" value="UniProtKB-ARBA"/>
</dbReference>
<dbReference type="Proteomes" id="UP000199515">
    <property type="component" value="Unassembled WGS sequence"/>
</dbReference>
<keyword evidence="12" id="KW-1185">Reference proteome</keyword>
<feature type="domain" description="Uracil-DNA glycosylase-like" evidence="10">
    <location>
        <begin position="38"/>
        <end position="198"/>
    </location>
</feature>
<keyword evidence="9" id="KW-0234">DNA repair</keyword>
<comment type="similarity">
    <text evidence="1">Belongs to the uracil-DNA glycosylase (UDG) superfamily. Type 4 (UDGa) family.</text>
</comment>
<dbReference type="PANTHER" id="PTHR33693">
    <property type="entry name" value="TYPE-5 URACIL-DNA GLYCOSYLASE"/>
    <property type="match status" value="1"/>
</dbReference>
<gene>
    <name evidence="11" type="ORF">SAMN05421504_11181</name>
</gene>
<dbReference type="InterPro" id="IPR036895">
    <property type="entry name" value="Uracil-DNA_glycosylase-like_sf"/>
</dbReference>
<evidence type="ECO:0000256" key="4">
    <source>
        <dbReference type="ARBA" id="ARBA00022723"/>
    </source>
</evidence>
<dbReference type="SMART" id="SM00986">
    <property type="entry name" value="UDG"/>
    <property type="match status" value="1"/>
</dbReference>
<dbReference type="SMART" id="SM00987">
    <property type="entry name" value="UreE_C"/>
    <property type="match status" value="1"/>
</dbReference>